<dbReference type="eggNOG" id="ENOG502QV50">
    <property type="taxonomic scope" value="Eukaryota"/>
</dbReference>
<gene>
    <name evidence="8" type="ordered locus">VIT_03s0063g01830</name>
</gene>
<dbReference type="GO" id="GO:0004497">
    <property type="term" value="F:monooxygenase activity"/>
    <property type="evidence" value="ECO:0000318"/>
    <property type="project" value="GO_Central"/>
</dbReference>
<dbReference type="GO" id="GO:0016829">
    <property type="term" value="F:lyase activity"/>
    <property type="evidence" value="ECO:0007669"/>
    <property type="project" value="UniProtKB-KW"/>
</dbReference>
<evidence type="ECO:0000256" key="4">
    <source>
        <dbReference type="ARBA" id="ARBA00023004"/>
    </source>
</evidence>
<dbReference type="GO" id="GO:0006631">
    <property type="term" value="P:fatty acid metabolic process"/>
    <property type="evidence" value="ECO:0007669"/>
    <property type="project" value="UniProtKB-ARBA"/>
</dbReference>
<feature type="region of interest" description="Disordered" evidence="7">
    <location>
        <begin position="529"/>
        <end position="572"/>
    </location>
</feature>
<dbReference type="OrthoDB" id="2789670at2759"/>
<feature type="compositionally biased region" description="Basic and acidic residues" evidence="7">
    <location>
        <begin position="533"/>
        <end position="555"/>
    </location>
</feature>
<evidence type="ECO:0000256" key="2">
    <source>
        <dbReference type="ARBA" id="ARBA00022617"/>
    </source>
</evidence>
<dbReference type="SMR" id="F6HQI4"/>
<comment type="similarity">
    <text evidence="1">Belongs to the cytochrome P450 family.</text>
</comment>
<dbReference type="ExpressionAtlas" id="F6HQI4">
    <property type="expression patterns" value="baseline"/>
</dbReference>
<organism evidence="8 9">
    <name type="scientific">Vitis vinifera</name>
    <name type="common">Grape</name>
    <dbReference type="NCBI Taxonomy" id="29760"/>
    <lineage>
        <taxon>Eukaryota</taxon>
        <taxon>Viridiplantae</taxon>
        <taxon>Streptophyta</taxon>
        <taxon>Embryophyta</taxon>
        <taxon>Tracheophyta</taxon>
        <taxon>Spermatophyta</taxon>
        <taxon>Magnoliopsida</taxon>
        <taxon>eudicotyledons</taxon>
        <taxon>Gunneridae</taxon>
        <taxon>Pentapetalae</taxon>
        <taxon>rosids</taxon>
        <taxon>Vitales</taxon>
        <taxon>Vitaceae</taxon>
        <taxon>Viteae</taxon>
        <taxon>Vitis</taxon>
    </lineage>
</organism>
<protein>
    <recommendedName>
        <fullName evidence="10">Allene oxide synthase 3</fullName>
    </recommendedName>
</protein>
<dbReference type="Proteomes" id="UP000009183">
    <property type="component" value="Chromosome 3"/>
</dbReference>
<accession>F6HQI4</accession>
<dbReference type="HOGENOM" id="CLU_045757_0_0_1"/>
<keyword evidence="3 6" id="KW-0479">Metal-binding</keyword>
<evidence type="ECO:0000256" key="5">
    <source>
        <dbReference type="ARBA" id="ARBA00023239"/>
    </source>
</evidence>
<dbReference type="InterPro" id="IPR001128">
    <property type="entry name" value="Cyt_P450"/>
</dbReference>
<proteinExistence type="inferred from homology"/>
<dbReference type="STRING" id="29760.F6HQI4"/>
<dbReference type="PANTHER" id="PTHR24286:SF302">
    <property type="entry name" value="ALLENE OXIDE SYNTHASE 2"/>
    <property type="match status" value="1"/>
</dbReference>
<dbReference type="SUPFAM" id="SSF48264">
    <property type="entry name" value="Cytochrome P450"/>
    <property type="match status" value="1"/>
</dbReference>
<evidence type="ECO:0000256" key="7">
    <source>
        <dbReference type="SAM" id="MobiDB-lite"/>
    </source>
</evidence>
<dbReference type="InterPro" id="IPR002403">
    <property type="entry name" value="Cyt_P450_E_grp-IV"/>
</dbReference>
<dbReference type="Gene3D" id="1.10.630.10">
    <property type="entry name" value="Cytochrome P450"/>
    <property type="match status" value="1"/>
</dbReference>
<keyword evidence="5" id="KW-0456">Lyase</keyword>
<dbReference type="EMBL" id="FN596006">
    <property type="protein sequence ID" value="CCB56941.1"/>
    <property type="molecule type" value="Genomic_DNA"/>
</dbReference>
<keyword evidence="9" id="KW-1185">Reference proteome</keyword>
<dbReference type="InterPro" id="IPR036396">
    <property type="entry name" value="Cyt_P450_sf"/>
</dbReference>
<feature type="binding site" description="axial binding residue" evidence="6">
    <location>
        <position position="441"/>
    </location>
    <ligand>
        <name>heme</name>
        <dbReference type="ChEBI" id="CHEBI:30413"/>
    </ligand>
    <ligandPart>
        <name>Fe</name>
        <dbReference type="ChEBI" id="CHEBI:18248"/>
    </ligandPart>
</feature>
<feature type="region of interest" description="Disordered" evidence="7">
    <location>
        <begin position="1"/>
        <end position="21"/>
    </location>
</feature>
<evidence type="ECO:0000256" key="3">
    <source>
        <dbReference type="ARBA" id="ARBA00022723"/>
    </source>
</evidence>
<dbReference type="GO" id="GO:0016705">
    <property type="term" value="F:oxidoreductase activity, acting on paired donors, with incorporation or reduction of molecular oxygen"/>
    <property type="evidence" value="ECO:0007669"/>
    <property type="project" value="InterPro"/>
</dbReference>
<dbReference type="Pfam" id="PF00067">
    <property type="entry name" value="p450"/>
    <property type="match status" value="1"/>
</dbReference>
<dbReference type="CDD" id="cd11071">
    <property type="entry name" value="CYP74"/>
    <property type="match status" value="1"/>
</dbReference>
<dbReference type="InParanoid" id="F6HQI4"/>
<dbReference type="AlphaFoldDB" id="F6HQI4"/>
<evidence type="ECO:0000256" key="6">
    <source>
        <dbReference type="PIRSR" id="PIRSR602403-1"/>
    </source>
</evidence>
<evidence type="ECO:0000313" key="9">
    <source>
        <dbReference type="Proteomes" id="UP000009183"/>
    </source>
</evidence>
<dbReference type="FunFam" id="1.10.630.10:FF:000024">
    <property type="entry name" value="Allene oxide synthase, chloroplastic"/>
    <property type="match status" value="1"/>
</dbReference>
<dbReference type="GO" id="GO:0020037">
    <property type="term" value="F:heme binding"/>
    <property type="evidence" value="ECO:0007669"/>
    <property type="project" value="InterPro"/>
</dbReference>
<keyword evidence="4 6" id="KW-0408">Iron</keyword>
<comment type="cofactor">
    <cofactor evidence="6">
        <name>heme</name>
        <dbReference type="ChEBI" id="CHEBI:30413"/>
    </cofactor>
</comment>
<name>F6HQI4_VITVI</name>
<keyword evidence="2 6" id="KW-0349">Heme</keyword>
<sequence length="572" mass="64622">MSSSSSSLPLNFVNSSSSSKLPLRSIPGDCGSPFFGPIKDRFDYFYNEGRDQFFRTRMQKYQSTVFRANMPPGPFMAFNPNVVVLLDAISFPILFDTSRIEKRNVLDGTYMPSTAFTGGYRVCAYLDPSEPNHALLKRFFTSSLAARHHNFIPVFRSCLTELFTTLEDDVSRKGKADFNGISDNMSFNFVFKLFCDKHPSETKLGSNGPNLVTKWLFLQLAPLITLGLSMLPNVVEDLLLHTFPLPSLFVKSDYKKLYHAFYASASSLLDEAESMGIKRDEACHNLVFLAGFNAYGGMKTLFPALIKWVGLAGGKLHRQLADEIRSIVKAEGGVTFAALDKMALTKSVVYEALRIEPPVPFQYGKAKEDMVIHSHDAAFEIKKGEMIFGYQPFATKDPKVFDNPEEFVAHRFMGDGEKLLEYVYWSNGRESDDPTVENKQCPGKDLVVLLSRVMLVEFFLHYDTFDIECGTLLLGSSVTFKSLTKQPTFDHNFFQLPAKLGLRMEFPNPKTKRIPKSENSLGFGFINYKKNNHNKDEKQRRKKKEMREERGDAERAAVSPSGGEHQGRTCQF</sequence>
<evidence type="ECO:0000256" key="1">
    <source>
        <dbReference type="ARBA" id="ARBA00010617"/>
    </source>
</evidence>
<evidence type="ECO:0000313" key="8">
    <source>
        <dbReference type="EMBL" id="CCB56941.1"/>
    </source>
</evidence>
<dbReference type="PANTHER" id="PTHR24286">
    <property type="entry name" value="CYTOCHROME P450 26"/>
    <property type="match status" value="1"/>
</dbReference>
<dbReference type="PRINTS" id="PR00465">
    <property type="entry name" value="EP450IV"/>
</dbReference>
<dbReference type="GO" id="GO:0005506">
    <property type="term" value="F:iron ion binding"/>
    <property type="evidence" value="ECO:0007669"/>
    <property type="project" value="InterPro"/>
</dbReference>
<reference evidence="9" key="1">
    <citation type="journal article" date="2007" name="Nature">
        <title>The grapevine genome sequence suggests ancestral hexaploidization in major angiosperm phyla.</title>
        <authorList>
            <consortium name="The French-Italian Public Consortium for Grapevine Genome Characterization."/>
            <person name="Jaillon O."/>
            <person name="Aury J.-M."/>
            <person name="Noel B."/>
            <person name="Policriti A."/>
            <person name="Clepet C."/>
            <person name="Casagrande A."/>
            <person name="Choisne N."/>
            <person name="Aubourg S."/>
            <person name="Vitulo N."/>
            <person name="Jubin C."/>
            <person name="Vezzi A."/>
            <person name="Legeai F."/>
            <person name="Hugueney P."/>
            <person name="Dasilva C."/>
            <person name="Horner D."/>
            <person name="Mica E."/>
            <person name="Jublot D."/>
            <person name="Poulain J."/>
            <person name="Bruyere C."/>
            <person name="Billault A."/>
            <person name="Segurens B."/>
            <person name="Gouyvenoux M."/>
            <person name="Ugarte E."/>
            <person name="Cattonaro F."/>
            <person name="Anthouard V."/>
            <person name="Vico V."/>
            <person name="Del Fabbro C."/>
            <person name="Alaux M."/>
            <person name="Di Gaspero G."/>
            <person name="Dumas V."/>
            <person name="Felice N."/>
            <person name="Paillard S."/>
            <person name="Juman I."/>
            <person name="Moroldo M."/>
            <person name="Scalabrin S."/>
            <person name="Canaguier A."/>
            <person name="Le Clainche I."/>
            <person name="Malacrida G."/>
            <person name="Durand E."/>
            <person name="Pesole G."/>
            <person name="Laucou V."/>
            <person name="Chatelet P."/>
            <person name="Merdinoglu D."/>
            <person name="Delledonne M."/>
            <person name="Pezzotti M."/>
            <person name="Lecharny A."/>
            <person name="Scarpelli C."/>
            <person name="Artiguenave F."/>
            <person name="Pe M.E."/>
            <person name="Valle G."/>
            <person name="Morgante M."/>
            <person name="Caboche M."/>
            <person name="Adam-Blondon A.-F."/>
            <person name="Weissenbach J."/>
            <person name="Quetier F."/>
            <person name="Wincker P."/>
        </authorList>
    </citation>
    <scope>NUCLEOTIDE SEQUENCE [LARGE SCALE GENOMIC DNA]</scope>
    <source>
        <strain evidence="9">cv. Pinot noir / PN40024</strain>
    </source>
</reference>
<dbReference type="PaxDb" id="29760-VIT_03s0063g01830.t01"/>
<evidence type="ECO:0008006" key="10">
    <source>
        <dbReference type="Google" id="ProtNLM"/>
    </source>
</evidence>